<proteinExistence type="predicted"/>
<evidence type="ECO:0000313" key="2">
    <source>
        <dbReference type="Proteomes" id="UP001164539"/>
    </source>
</evidence>
<dbReference type="EMBL" id="CM051402">
    <property type="protein sequence ID" value="KAJ4710539.1"/>
    <property type="molecule type" value="Genomic_DNA"/>
</dbReference>
<evidence type="ECO:0000313" key="1">
    <source>
        <dbReference type="EMBL" id="KAJ4710539.1"/>
    </source>
</evidence>
<comment type="caution">
    <text evidence="1">The sequence shown here is derived from an EMBL/GenBank/DDBJ whole genome shotgun (WGS) entry which is preliminary data.</text>
</comment>
<gene>
    <name evidence="1" type="ORF">OWV82_016712</name>
</gene>
<dbReference type="Proteomes" id="UP001164539">
    <property type="component" value="Chromosome 9"/>
</dbReference>
<reference evidence="1 2" key="1">
    <citation type="journal article" date="2023" name="Science">
        <title>Complex scaffold remodeling in plant triterpene biosynthesis.</title>
        <authorList>
            <person name="De La Pena R."/>
            <person name="Hodgson H."/>
            <person name="Liu J.C."/>
            <person name="Stephenson M.J."/>
            <person name="Martin A.C."/>
            <person name="Owen C."/>
            <person name="Harkess A."/>
            <person name="Leebens-Mack J."/>
            <person name="Jimenez L.E."/>
            <person name="Osbourn A."/>
            <person name="Sattely E.S."/>
        </authorList>
    </citation>
    <scope>NUCLEOTIDE SEQUENCE [LARGE SCALE GENOMIC DNA]</scope>
    <source>
        <strain evidence="2">cv. JPN11</strain>
        <tissue evidence="1">Leaf</tissue>
    </source>
</reference>
<name>A0ACC1XII9_MELAZ</name>
<sequence>MATDTHQEYRRKHHRSTSDDEPEKSSKRHKHRHHRHRHHRTRKHEDETKHGGDDIPSHVPANVSSRVDDDVEEGEILDEDNLETKKLESVDADDSRNPVCSDCL</sequence>
<accession>A0ACC1XII9</accession>
<protein>
    <submittedName>
        <fullName evidence="1">Uncharacterized protein</fullName>
    </submittedName>
</protein>
<organism evidence="1 2">
    <name type="scientific">Melia azedarach</name>
    <name type="common">Chinaberry tree</name>
    <dbReference type="NCBI Taxonomy" id="155640"/>
    <lineage>
        <taxon>Eukaryota</taxon>
        <taxon>Viridiplantae</taxon>
        <taxon>Streptophyta</taxon>
        <taxon>Embryophyta</taxon>
        <taxon>Tracheophyta</taxon>
        <taxon>Spermatophyta</taxon>
        <taxon>Magnoliopsida</taxon>
        <taxon>eudicotyledons</taxon>
        <taxon>Gunneridae</taxon>
        <taxon>Pentapetalae</taxon>
        <taxon>rosids</taxon>
        <taxon>malvids</taxon>
        <taxon>Sapindales</taxon>
        <taxon>Meliaceae</taxon>
        <taxon>Melia</taxon>
    </lineage>
</organism>
<keyword evidence="2" id="KW-1185">Reference proteome</keyword>